<dbReference type="AlphaFoldDB" id="A0A194SFK9"/>
<dbReference type="PROSITE" id="PS00626">
    <property type="entry name" value="RCC1_2"/>
    <property type="match status" value="2"/>
</dbReference>
<dbReference type="InterPro" id="IPR000408">
    <property type="entry name" value="Reg_chr_condens"/>
</dbReference>
<evidence type="ECO:0000256" key="1">
    <source>
        <dbReference type="ARBA" id="ARBA00022723"/>
    </source>
</evidence>
<dbReference type="GeneID" id="28975970"/>
<dbReference type="SUPFAM" id="SSF50985">
    <property type="entry name" value="RCC1/BLIP-II"/>
    <property type="match status" value="1"/>
</dbReference>
<feature type="repeat" description="RCC1" evidence="6">
    <location>
        <begin position="78"/>
        <end position="155"/>
    </location>
</feature>
<dbReference type="OMA" id="GKWKNTG"/>
<evidence type="ECO:0000256" key="5">
    <source>
        <dbReference type="PROSITE-ProRule" id="PRU00146"/>
    </source>
</evidence>
<keyword evidence="2" id="KW-0677">Repeat</keyword>
<dbReference type="PROSITE" id="PS50012">
    <property type="entry name" value="RCC1_3"/>
    <property type="match status" value="4"/>
</dbReference>
<evidence type="ECO:0000313" key="9">
    <source>
        <dbReference type="EMBL" id="KPV78376.1"/>
    </source>
</evidence>
<feature type="domain" description="PHD-type" evidence="8">
    <location>
        <begin position="549"/>
        <end position="602"/>
    </location>
</feature>
<keyword evidence="10" id="KW-1185">Reference proteome</keyword>
<dbReference type="SMART" id="SM00249">
    <property type="entry name" value="PHD"/>
    <property type="match status" value="1"/>
</dbReference>
<dbReference type="GO" id="GO:0008270">
    <property type="term" value="F:zinc ion binding"/>
    <property type="evidence" value="ECO:0007669"/>
    <property type="project" value="UniProtKB-KW"/>
</dbReference>
<dbReference type="PRINTS" id="PR00633">
    <property type="entry name" value="RCCNDNSATION"/>
</dbReference>
<dbReference type="InterPro" id="IPR011011">
    <property type="entry name" value="Znf_FYVE_PHD"/>
</dbReference>
<dbReference type="InterPro" id="IPR013083">
    <property type="entry name" value="Znf_RING/FYVE/PHD"/>
</dbReference>
<evidence type="ECO:0000256" key="7">
    <source>
        <dbReference type="SAM" id="MobiDB-lite"/>
    </source>
</evidence>
<dbReference type="Pfam" id="PF00628">
    <property type="entry name" value="PHD"/>
    <property type="match status" value="1"/>
</dbReference>
<feature type="region of interest" description="Disordered" evidence="7">
    <location>
        <begin position="598"/>
        <end position="631"/>
    </location>
</feature>
<dbReference type="SUPFAM" id="SSF57903">
    <property type="entry name" value="FYVE/PHD zinc finger"/>
    <property type="match status" value="1"/>
</dbReference>
<dbReference type="STRING" id="578459.A0A194SFK9"/>
<dbReference type="Gene3D" id="2.130.10.30">
    <property type="entry name" value="Regulator of chromosome condensation 1/beta-lactamase-inhibitor protein II"/>
    <property type="match status" value="2"/>
</dbReference>
<evidence type="ECO:0000256" key="2">
    <source>
        <dbReference type="ARBA" id="ARBA00022737"/>
    </source>
</evidence>
<dbReference type="InterPro" id="IPR019786">
    <property type="entry name" value="Zinc_finger_PHD-type_CS"/>
</dbReference>
<dbReference type="InterPro" id="IPR009091">
    <property type="entry name" value="RCC1/BLIP-II"/>
</dbReference>
<feature type="region of interest" description="Disordered" evidence="7">
    <location>
        <begin position="454"/>
        <end position="481"/>
    </location>
</feature>
<dbReference type="Proteomes" id="UP000053890">
    <property type="component" value="Unassembled WGS sequence"/>
</dbReference>
<evidence type="ECO:0000256" key="4">
    <source>
        <dbReference type="ARBA" id="ARBA00022833"/>
    </source>
</evidence>
<dbReference type="PROSITE" id="PS01359">
    <property type="entry name" value="ZF_PHD_1"/>
    <property type="match status" value="1"/>
</dbReference>
<dbReference type="PROSITE" id="PS50016">
    <property type="entry name" value="ZF_PHD_2"/>
    <property type="match status" value="1"/>
</dbReference>
<dbReference type="EMBL" id="KQ474073">
    <property type="protein sequence ID" value="KPV78376.1"/>
    <property type="molecule type" value="Genomic_DNA"/>
</dbReference>
<keyword evidence="1" id="KW-0479">Metal-binding</keyword>
<feature type="compositionally biased region" description="Low complexity" evidence="7">
    <location>
        <begin position="464"/>
        <end position="481"/>
    </location>
</feature>
<organism evidence="9 10">
    <name type="scientific">Rhodotorula graminis (strain WP1)</name>
    <dbReference type="NCBI Taxonomy" id="578459"/>
    <lineage>
        <taxon>Eukaryota</taxon>
        <taxon>Fungi</taxon>
        <taxon>Dikarya</taxon>
        <taxon>Basidiomycota</taxon>
        <taxon>Pucciniomycotina</taxon>
        <taxon>Microbotryomycetes</taxon>
        <taxon>Sporidiobolales</taxon>
        <taxon>Sporidiobolaceae</taxon>
        <taxon>Rhodotorula</taxon>
    </lineage>
</organism>
<dbReference type="PANTHER" id="PTHR46207:SF1">
    <property type="entry name" value="PROTEIN RCC2"/>
    <property type="match status" value="1"/>
</dbReference>
<name>A0A194SFK9_RHOGW</name>
<evidence type="ECO:0000256" key="6">
    <source>
        <dbReference type="PROSITE-ProRule" id="PRU00235"/>
    </source>
</evidence>
<feature type="compositionally biased region" description="Low complexity" evidence="7">
    <location>
        <begin position="505"/>
        <end position="519"/>
    </location>
</feature>
<evidence type="ECO:0000313" key="10">
    <source>
        <dbReference type="Proteomes" id="UP000053890"/>
    </source>
</evidence>
<accession>A0A194SFK9</accession>
<dbReference type="RefSeq" id="XP_018274425.1">
    <property type="nucleotide sequence ID" value="XM_018415522.1"/>
</dbReference>
<keyword evidence="3 5" id="KW-0863">Zinc-finger</keyword>
<sequence>MSAPAPSSIEQPWGRLLLAGGTDFATLGRKDKSSKIIVNPLRPELGAAHLVRSVANVKFKRVFTSHSGCHAVALSLDGEAYVFGRNEHYQLSWPLPPHLTMPHLALDGLPSPTPMAPEPFPLSSLPDVNVAPALKAQRIVHAACGRGHTVLVTDAGEAWSAGWNVSGQCGQDEGTEHVAAFKRIRGGGIDDEHVVEASAGISHSLLLTETGKVYAVGTGEKGVLGSGRSGEHIAGSRVLFDTQYEPLLVEGALKDRNIVQITSGQQHNIALDDEGYCYAWGFGGLGRLGMGAQIDAFTPVQIPSFAGTNPLTRCRKIAAGSTNTLFIDNQGMVLLCGKWKTSGDGSAGQPWMTPRAVQDIMGYKWEIISGGGVTLFCHAQDPKEGDFTVSWGQNAHYGELAFGQGASKSATKPARIDYLDGIEMLDIAAGQASTFFIARPPSTQAAKDEAKTLIEAPTPPPPAAAAADSAPTPAPAAAAPGVPAVQPSYDISGFGFSFGPPVAAAPAPTTAAPTTSSETSTKRRALGISRTRQEAWEELARFPPVLDATDNCQVCGGFEADDVKGDILECEKCEAAYHAGCLSPPIKGIPDGEWFCPECDVPDGKEESGDASAGKKRKADGDDAAASKKRK</sequence>
<dbReference type="GO" id="GO:0031267">
    <property type="term" value="F:small GTPase binding"/>
    <property type="evidence" value="ECO:0007669"/>
    <property type="project" value="TreeGrafter"/>
</dbReference>
<feature type="region of interest" description="Disordered" evidence="7">
    <location>
        <begin position="505"/>
        <end position="529"/>
    </location>
</feature>
<dbReference type="InterPro" id="IPR058923">
    <property type="entry name" value="RCC1-like_dom"/>
</dbReference>
<feature type="repeat" description="RCC1" evidence="6">
    <location>
        <begin position="211"/>
        <end position="274"/>
    </location>
</feature>
<protein>
    <recommendedName>
        <fullName evidence="8">PHD-type domain-containing protein</fullName>
    </recommendedName>
</protein>
<dbReference type="InterPro" id="IPR001965">
    <property type="entry name" value="Znf_PHD"/>
</dbReference>
<dbReference type="Gene3D" id="3.30.40.10">
    <property type="entry name" value="Zinc/RING finger domain, C3HC4 (zinc finger)"/>
    <property type="match status" value="1"/>
</dbReference>
<dbReference type="OrthoDB" id="5370059at2759"/>
<gene>
    <name evidence="9" type="ORF">RHOBADRAFT_50849</name>
</gene>
<proteinExistence type="predicted"/>
<dbReference type="InterPro" id="IPR019787">
    <property type="entry name" value="Znf_PHD-finger"/>
</dbReference>
<dbReference type="Pfam" id="PF25390">
    <property type="entry name" value="WD40_RLD"/>
    <property type="match status" value="1"/>
</dbReference>
<evidence type="ECO:0000256" key="3">
    <source>
        <dbReference type="ARBA" id="ARBA00022771"/>
    </source>
</evidence>
<feature type="repeat" description="RCC1" evidence="6">
    <location>
        <begin position="386"/>
        <end position="440"/>
    </location>
</feature>
<dbReference type="PANTHER" id="PTHR46207">
    <property type="entry name" value="PROTEIN RCC2"/>
    <property type="match status" value="1"/>
</dbReference>
<dbReference type="InterPro" id="IPR028641">
    <property type="entry name" value="RCC2"/>
</dbReference>
<dbReference type="GO" id="GO:0016020">
    <property type="term" value="C:membrane"/>
    <property type="evidence" value="ECO:0007669"/>
    <property type="project" value="TreeGrafter"/>
</dbReference>
<evidence type="ECO:0000259" key="8">
    <source>
        <dbReference type="PROSITE" id="PS50016"/>
    </source>
</evidence>
<feature type="repeat" description="RCC1" evidence="6">
    <location>
        <begin position="275"/>
        <end position="330"/>
    </location>
</feature>
<keyword evidence="4" id="KW-0862">Zinc</keyword>
<reference evidence="9 10" key="1">
    <citation type="journal article" date="2015" name="Front. Microbiol.">
        <title>Genome sequence of the plant growth promoting endophytic yeast Rhodotorula graminis WP1.</title>
        <authorList>
            <person name="Firrincieli A."/>
            <person name="Otillar R."/>
            <person name="Salamov A."/>
            <person name="Schmutz J."/>
            <person name="Khan Z."/>
            <person name="Redman R.S."/>
            <person name="Fleck N.D."/>
            <person name="Lindquist E."/>
            <person name="Grigoriev I.V."/>
            <person name="Doty S.L."/>
        </authorList>
    </citation>
    <scope>NUCLEOTIDE SEQUENCE [LARGE SCALE GENOMIC DNA]</scope>
    <source>
        <strain evidence="9 10">WP1</strain>
    </source>
</reference>